<dbReference type="SUPFAM" id="SSF51197">
    <property type="entry name" value="Clavaminate synthase-like"/>
    <property type="match status" value="1"/>
</dbReference>
<evidence type="ECO:0008006" key="3">
    <source>
        <dbReference type="Google" id="ProtNLM"/>
    </source>
</evidence>
<evidence type="ECO:0000313" key="2">
    <source>
        <dbReference type="Proteomes" id="UP000193240"/>
    </source>
</evidence>
<dbReference type="InterPro" id="IPR008775">
    <property type="entry name" value="Phytyl_CoA_dOase-like"/>
</dbReference>
<dbReference type="PANTHER" id="PTHR21308:SF8">
    <property type="entry name" value="PHYTANOYL-COA DIOXYGENASE FAMILY PROTEIN (AFU_ORTHOLOGUE AFUA_2G09620)"/>
    <property type="match status" value="1"/>
</dbReference>
<dbReference type="Pfam" id="PF05721">
    <property type="entry name" value="PhyH"/>
    <property type="match status" value="1"/>
</dbReference>
<name>A0A1Y2LT64_EPING</name>
<keyword evidence="2" id="KW-1185">Reference proteome</keyword>
<protein>
    <recommendedName>
        <fullName evidence="3">Phytanoyl-CoA dioxygenase-like protein</fullName>
    </recommendedName>
</protein>
<dbReference type="OMA" id="DYHLGFL"/>
<organism evidence="1 2">
    <name type="scientific">Epicoccum nigrum</name>
    <name type="common">Soil fungus</name>
    <name type="synonym">Epicoccum purpurascens</name>
    <dbReference type="NCBI Taxonomy" id="105696"/>
    <lineage>
        <taxon>Eukaryota</taxon>
        <taxon>Fungi</taxon>
        <taxon>Dikarya</taxon>
        <taxon>Ascomycota</taxon>
        <taxon>Pezizomycotina</taxon>
        <taxon>Dothideomycetes</taxon>
        <taxon>Pleosporomycetidae</taxon>
        <taxon>Pleosporales</taxon>
        <taxon>Pleosporineae</taxon>
        <taxon>Didymellaceae</taxon>
        <taxon>Epicoccum</taxon>
    </lineage>
</organism>
<proteinExistence type="predicted"/>
<dbReference type="STRING" id="105696.A0A1Y2LT64"/>
<dbReference type="AlphaFoldDB" id="A0A1Y2LT64"/>
<dbReference type="Gene3D" id="2.60.120.620">
    <property type="entry name" value="q2cbj1_9rhob like domain"/>
    <property type="match status" value="1"/>
</dbReference>
<dbReference type="Proteomes" id="UP000193240">
    <property type="component" value="Unassembled WGS sequence"/>
</dbReference>
<dbReference type="InterPro" id="IPR047128">
    <property type="entry name" value="PhyH"/>
</dbReference>
<gene>
    <name evidence="1" type="ORF">B5807_09028</name>
</gene>
<dbReference type="GO" id="GO:0001561">
    <property type="term" value="P:fatty acid alpha-oxidation"/>
    <property type="evidence" value="ECO:0007669"/>
    <property type="project" value="InterPro"/>
</dbReference>
<evidence type="ECO:0000313" key="1">
    <source>
        <dbReference type="EMBL" id="OSS46772.1"/>
    </source>
</evidence>
<reference evidence="1 2" key="1">
    <citation type="journal article" date="2017" name="Genome Announc.">
        <title>Genome sequence of the saprophytic ascomycete Epicoccum nigrum ICMP 19927 strain isolated from New Zealand.</title>
        <authorList>
            <person name="Fokin M."/>
            <person name="Fleetwood D."/>
            <person name="Weir B.S."/>
            <person name="Villas-Boas S.G."/>
        </authorList>
    </citation>
    <scope>NUCLEOTIDE SEQUENCE [LARGE SCALE GENOMIC DNA]</scope>
    <source>
        <strain evidence="1 2">ICMP 19927</strain>
    </source>
</reference>
<dbReference type="PANTHER" id="PTHR21308">
    <property type="entry name" value="PHYTANOYL-COA ALPHA-HYDROXYLASE"/>
    <property type="match status" value="1"/>
</dbReference>
<dbReference type="InParanoid" id="A0A1Y2LT64"/>
<accession>A0A1Y2LT64</accession>
<dbReference type="EMBL" id="KZ107850">
    <property type="protein sequence ID" value="OSS46772.1"/>
    <property type="molecule type" value="Genomic_DNA"/>
</dbReference>
<sequence>MTTSANETGNLVSSFTKAPPIEPRLFSTDKPPSLKDFKTLTTESRLIDYPLASSIIKNVPIYDLSAFSSYTPEQLFALQDEWYHILLRGPGVFATKHMYTDTYLLDNVNDIFSRIISQEAQQSSKKGDHFATSGSNSRIWNSFSKHCLKDAPSFIEYYSNPWLSLISSAWLGPHHRLTAQVNVVRPGGAAQISHRDYHLGFQSASACAQFPRATQAASQFLTLQGAVAHSDMPLASGPTRLLPFSQRFEEGYMAYRLKEFQDYFLEAYVSVPLAKGDGLFFNPALFHAAGENTSADIQRSANLLQISSAFGKAMESIDTLPLVEKTWDLLVQRYSDQGLSESIKTFIGNVAEGYPFPTNLDNRVPETAGMAPESEQDLLVKGLREGWGKGRVLSELKGMREQGFA</sequence>
<dbReference type="GO" id="GO:0048244">
    <property type="term" value="F:phytanoyl-CoA dioxygenase activity"/>
    <property type="evidence" value="ECO:0007669"/>
    <property type="project" value="InterPro"/>
</dbReference>